<dbReference type="NCBIfam" id="TIGR01098">
    <property type="entry name" value="3A0109s03R"/>
    <property type="match status" value="1"/>
</dbReference>
<comment type="similarity">
    <text evidence="1">Belongs to the phosphate/phosphite/phosphonate binding protein family.</text>
</comment>
<dbReference type="SUPFAM" id="SSF53850">
    <property type="entry name" value="Periplasmic binding protein-like II"/>
    <property type="match status" value="1"/>
</dbReference>
<dbReference type="PANTHER" id="PTHR35841:SF1">
    <property type="entry name" value="PHOSPHONATES-BINDING PERIPLASMIC PROTEIN"/>
    <property type="match status" value="1"/>
</dbReference>
<proteinExistence type="inferred from homology"/>
<comment type="caution">
    <text evidence="4">The sequence shown here is derived from an EMBL/GenBank/DDBJ whole genome shotgun (WGS) entry which is preliminary data.</text>
</comment>
<sequence>MSRHVMKTSSAMLLGAAIACLAWASPSRADTPPADSDAPCPHADGITLVIEPYEPINTLEPVFNAIAQDLSGRLHCPVHMMITVSYSAEIEAMRSGHAELGLFGPLGYVIAHKLAGAEAVAVLSTRLGGAGLYTASIVTRPATGIHDLAGLRGHSFAFSDPGSTSGHLLPAAALKNAGIDPKQDLAARFAGTHTASFEAIRNGQVDAAELNSETIADARAAGEYNAADYTVLWRSPPIPQGPIAVAPGLPPAFRRKLVDALMAVDVSHIRANDVGTGTEPTTRLTPQTDAAYDGIRSLTPVIGLDMQGAQ</sequence>
<feature type="signal peptide" evidence="3">
    <location>
        <begin position="1"/>
        <end position="29"/>
    </location>
</feature>
<dbReference type="CDD" id="cd01071">
    <property type="entry name" value="PBP2_PhnD_like"/>
    <property type="match status" value="1"/>
</dbReference>
<dbReference type="Gene3D" id="3.40.190.10">
    <property type="entry name" value="Periplasmic binding protein-like II"/>
    <property type="match status" value="2"/>
</dbReference>
<dbReference type="Pfam" id="PF12974">
    <property type="entry name" value="Phosphonate-bd"/>
    <property type="match status" value="1"/>
</dbReference>
<dbReference type="GO" id="GO:0043190">
    <property type="term" value="C:ATP-binding cassette (ABC) transporter complex"/>
    <property type="evidence" value="ECO:0007669"/>
    <property type="project" value="InterPro"/>
</dbReference>
<dbReference type="Proteomes" id="UP000254958">
    <property type="component" value="Unassembled WGS sequence"/>
</dbReference>
<name>A0A370GA42_GLULI</name>
<dbReference type="PANTHER" id="PTHR35841">
    <property type="entry name" value="PHOSPHONATES-BINDING PERIPLASMIC PROTEIN"/>
    <property type="match status" value="1"/>
</dbReference>
<dbReference type="EMBL" id="QQAW01000001">
    <property type="protein sequence ID" value="RDI40658.1"/>
    <property type="molecule type" value="Genomic_DNA"/>
</dbReference>
<accession>A0A370GA42</accession>
<gene>
    <name evidence="4" type="ORF">C7453_101456</name>
</gene>
<evidence type="ECO:0000256" key="3">
    <source>
        <dbReference type="SAM" id="SignalP"/>
    </source>
</evidence>
<organism evidence="4 5">
    <name type="scientific">Gluconacetobacter liquefaciens</name>
    <name type="common">Acetobacter liquefaciens</name>
    <dbReference type="NCBI Taxonomy" id="89584"/>
    <lineage>
        <taxon>Bacteria</taxon>
        <taxon>Pseudomonadati</taxon>
        <taxon>Pseudomonadota</taxon>
        <taxon>Alphaproteobacteria</taxon>
        <taxon>Acetobacterales</taxon>
        <taxon>Acetobacteraceae</taxon>
        <taxon>Gluconacetobacter</taxon>
    </lineage>
</organism>
<dbReference type="GO" id="GO:0055085">
    <property type="term" value="P:transmembrane transport"/>
    <property type="evidence" value="ECO:0007669"/>
    <property type="project" value="InterPro"/>
</dbReference>
<dbReference type="InterPro" id="IPR005770">
    <property type="entry name" value="PhnD"/>
</dbReference>
<evidence type="ECO:0000256" key="2">
    <source>
        <dbReference type="ARBA" id="ARBA00022729"/>
    </source>
</evidence>
<protein>
    <submittedName>
        <fullName evidence="4">Phosphonate transport system substrate-binding protein</fullName>
    </submittedName>
</protein>
<dbReference type="PROSITE" id="PS51257">
    <property type="entry name" value="PROKAR_LIPOPROTEIN"/>
    <property type="match status" value="1"/>
</dbReference>
<feature type="chain" id="PRO_5017083576" evidence="3">
    <location>
        <begin position="30"/>
        <end position="310"/>
    </location>
</feature>
<evidence type="ECO:0000313" key="4">
    <source>
        <dbReference type="EMBL" id="RDI40658.1"/>
    </source>
</evidence>
<dbReference type="AlphaFoldDB" id="A0A370GA42"/>
<reference evidence="4 5" key="1">
    <citation type="submission" date="2018-07" db="EMBL/GenBank/DDBJ databases">
        <title>Genomic Encyclopedia of Type Strains, Phase IV (KMG-IV): sequencing the most valuable type-strain genomes for metagenomic binning, comparative biology and taxonomic classification.</title>
        <authorList>
            <person name="Goeker M."/>
        </authorList>
    </citation>
    <scope>NUCLEOTIDE SEQUENCE [LARGE SCALE GENOMIC DNA]</scope>
    <source>
        <strain evidence="4 5">DSM 5603</strain>
    </source>
</reference>
<evidence type="ECO:0000256" key="1">
    <source>
        <dbReference type="ARBA" id="ARBA00007162"/>
    </source>
</evidence>
<keyword evidence="2 3" id="KW-0732">Signal</keyword>
<keyword evidence="5" id="KW-1185">Reference proteome</keyword>
<evidence type="ECO:0000313" key="5">
    <source>
        <dbReference type="Proteomes" id="UP000254958"/>
    </source>
</evidence>